<dbReference type="PROSITE" id="PS00134">
    <property type="entry name" value="TRYPSIN_HIS"/>
    <property type="match status" value="1"/>
</dbReference>
<dbReference type="GO" id="GO:0004252">
    <property type="term" value="F:serine-type endopeptidase activity"/>
    <property type="evidence" value="ECO:0007669"/>
    <property type="project" value="InterPro"/>
</dbReference>
<evidence type="ECO:0000256" key="5">
    <source>
        <dbReference type="ARBA" id="ARBA00022825"/>
    </source>
</evidence>
<dbReference type="AlphaFoldDB" id="A0A9W7TLL8"/>
<gene>
    <name evidence="9" type="ORF">IRJ41_025592</name>
</gene>
<dbReference type="PROSITE" id="PS50240">
    <property type="entry name" value="TRYPSIN_DOM"/>
    <property type="match status" value="1"/>
</dbReference>
<evidence type="ECO:0000256" key="4">
    <source>
        <dbReference type="ARBA" id="ARBA00022801"/>
    </source>
</evidence>
<evidence type="ECO:0000256" key="3">
    <source>
        <dbReference type="ARBA" id="ARBA00022670"/>
    </source>
</evidence>
<dbReference type="SMART" id="SM00020">
    <property type="entry name" value="Tryp_SPc"/>
    <property type="match status" value="1"/>
</dbReference>
<evidence type="ECO:0000256" key="1">
    <source>
        <dbReference type="ARBA" id="ARBA00004613"/>
    </source>
</evidence>
<proteinExistence type="predicted"/>
<evidence type="ECO:0000313" key="10">
    <source>
        <dbReference type="Proteomes" id="UP001059041"/>
    </source>
</evidence>
<comment type="subcellular location">
    <subcellularLocation>
        <location evidence="1">Secreted</location>
    </subcellularLocation>
</comment>
<keyword evidence="4 7" id="KW-0378">Hydrolase</keyword>
<keyword evidence="3 7" id="KW-0645">Protease</keyword>
<dbReference type="GO" id="GO:0006508">
    <property type="term" value="P:proteolysis"/>
    <property type="evidence" value="ECO:0007669"/>
    <property type="project" value="UniProtKB-KW"/>
</dbReference>
<keyword evidence="10" id="KW-1185">Reference proteome</keyword>
<reference evidence="9" key="1">
    <citation type="submission" date="2021-02" db="EMBL/GenBank/DDBJ databases">
        <title>Comparative genomics reveals that relaxation of natural selection precedes convergent phenotypic evolution of cavefish.</title>
        <authorList>
            <person name="Peng Z."/>
        </authorList>
    </citation>
    <scope>NUCLEOTIDE SEQUENCE</scope>
    <source>
        <tissue evidence="9">Muscle</tissue>
    </source>
</reference>
<dbReference type="InterPro" id="IPR018114">
    <property type="entry name" value="TRYPSIN_HIS"/>
</dbReference>
<evidence type="ECO:0000256" key="7">
    <source>
        <dbReference type="RuleBase" id="RU363034"/>
    </source>
</evidence>
<dbReference type="FunFam" id="2.40.10.10:FF:000038">
    <property type="entry name" value="Serine protease"/>
    <property type="match status" value="1"/>
</dbReference>
<protein>
    <submittedName>
        <fullName evidence="9">Chymotrypsin-like</fullName>
    </submittedName>
</protein>
<dbReference type="InterPro" id="IPR043504">
    <property type="entry name" value="Peptidase_S1_PA_chymotrypsin"/>
</dbReference>
<organism evidence="9 10">
    <name type="scientific">Triplophysa rosa</name>
    <name type="common">Cave loach</name>
    <dbReference type="NCBI Taxonomy" id="992332"/>
    <lineage>
        <taxon>Eukaryota</taxon>
        <taxon>Metazoa</taxon>
        <taxon>Chordata</taxon>
        <taxon>Craniata</taxon>
        <taxon>Vertebrata</taxon>
        <taxon>Euteleostomi</taxon>
        <taxon>Actinopterygii</taxon>
        <taxon>Neopterygii</taxon>
        <taxon>Teleostei</taxon>
        <taxon>Ostariophysi</taxon>
        <taxon>Cypriniformes</taxon>
        <taxon>Nemacheilidae</taxon>
        <taxon>Triplophysa</taxon>
    </lineage>
</organism>
<dbReference type="CDD" id="cd00190">
    <property type="entry name" value="Tryp_SPc"/>
    <property type="match status" value="1"/>
</dbReference>
<accession>A0A9W7TLL8</accession>
<dbReference type="InterPro" id="IPR009003">
    <property type="entry name" value="Peptidase_S1_PA"/>
</dbReference>
<dbReference type="PRINTS" id="PR00722">
    <property type="entry name" value="CHYMOTRYPSIN"/>
</dbReference>
<keyword evidence="5 7" id="KW-0720">Serine protease</keyword>
<sequence>MILKNINNVYIFQTSKAVHFCGGSLINQYWVLTAAHCNVRARYEFAVLGEHDRGSDVEPVQVKRVVQVVTHPRYDRSTFNSDIALLRLSSAVQLTDYITPVCLVSSSVSVPSQTYCVTTGWGRTEYNPSPPILQQTTLPIVSTTQCKQHFGQSKITYSMICAGGSGSSSCKGDSGGPLVCESSGVWYQVGIVSWGGEDCNVGSPAVYTRVSYLRQWIDSVVTSN</sequence>
<keyword evidence="6" id="KW-1015">Disulfide bond</keyword>
<dbReference type="PROSITE" id="PS00135">
    <property type="entry name" value="TRYPSIN_SER"/>
    <property type="match status" value="1"/>
</dbReference>
<evidence type="ECO:0000313" key="9">
    <source>
        <dbReference type="EMBL" id="KAI7801193.1"/>
    </source>
</evidence>
<evidence type="ECO:0000256" key="2">
    <source>
        <dbReference type="ARBA" id="ARBA00022525"/>
    </source>
</evidence>
<dbReference type="PANTHER" id="PTHR24252:SF7">
    <property type="entry name" value="HYALIN"/>
    <property type="match status" value="1"/>
</dbReference>
<evidence type="ECO:0000259" key="8">
    <source>
        <dbReference type="PROSITE" id="PS50240"/>
    </source>
</evidence>
<feature type="domain" description="Peptidase S1" evidence="8">
    <location>
        <begin position="1"/>
        <end position="222"/>
    </location>
</feature>
<name>A0A9W7TLL8_TRIRA</name>
<dbReference type="PANTHER" id="PTHR24252">
    <property type="entry name" value="ACROSIN-RELATED"/>
    <property type="match status" value="1"/>
</dbReference>
<keyword evidence="2" id="KW-0964">Secreted</keyword>
<dbReference type="GO" id="GO:0005576">
    <property type="term" value="C:extracellular region"/>
    <property type="evidence" value="ECO:0007669"/>
    <property type="project" value="UniProtKB-SubCell"/>
</dbReference>
<evidence type="ECO:0000256" key="6">
    <source>
        <dbReference type="ARBA" id="ARBA00023157"/>
    </source>
</evidence>
<dbReference type="Proteomes" id="UP001059041">
    <property type="component" value="Linkage Group LG14"/>
</dbReference>
<dbReference type="SUPFAM" id="SSF50494">
    <property type="entry name" value="Trypsin-like serine proteases"/>
    <property type="match status" value="1"/>
</dbReference>
<dbReference type="InterPro" id="IPR001314">
    <property type="entry name" value="Peptidase_S1A"/>
</dbReference>
<dbReference type="EMBL" id="JAFHDT010000014">
    <property type="protein sequence ID" value="KAI7801193.1"/>
    <property type="molecule type" value="Genomic_DNA"/>
</dbReference>
<dbReference type="InterPro" id="IPR001254">
    <property type="entry name" value="Trypsin_dom"/>
</dbReference>
<dbReference type="Pfam" id="PF00089">
    <property type="entry name" value="Trypsin"/>
    <property type="match status" value="1"/>
</dbReference>
<comment type="caution">
    <text evidence="9">The sequence shown here is derived from an EMBL/GenBank/DDBJ whole genome shotgun (WGS) entry which is preliminary data.</text>
</comment>
<dbReference type="Gene3D" id="2.40.10.10">
    <property type="entry name" value="Trypsin-like serine proteases"/>
    <property type="match status" value="1"/>
</dbReference>
<dbReference type="InterPro" id="IPR033116">
    <property type="entry name" value="TRYPSIN_SER"/>
</dbReference>